<dbReference type="STRING" id="121845.A0A1S3CZC2"/>
<evidence type="ECO:0000259" key="4">
    <source>
        <dbReference type="PROSITE" id="PS50240"/>
    </source>
</evidence>
<evidence type="ECO:0000256" key="2">
    <source>
        <dbReference type="ARBA" id="ARBA00024195"/>
    </source>
</evidence>
<feature type="signal peptide" evidence="3">
    <location>
        <begin position="1"/>
        <end position="19"/>
    </location>
</feature>
<dbReference type="OMA" id="HELFPYQ"/>
<dbReference type="PaxDb" id="121845-A0A1S3CZC2"/>
<dbReference type="InterPro" id="IPR043504">
    <property type="entry name" value="Peptidase_S1_PA_chymotrypsin"/>
</dbReference>
<keyword evidence="5" id="KW-1185">Reference proteome</keyword>
<gene>
    <name evidence="6" type="primary">LOC103508184</name>
</gene>
<dbReference type="InterPro" id="IPR051487">
    <property type="entry name" value="Ser/Thr_Proteases_Immune/Dev"/>
</dbReference>
<dbReference type="InterPro" id="IPR018114">
    <property type="entry name" value="TRYPSIN_HIS"/>
</dbReference>
<dbReference type="PRINTS" id="PR00722">
    <property type="entry name" value="CHYMOTRYPSIN"/>
</dbReference>
<sequence length="368" mass="41301">MLYSGMVCLVLVHLMLARAEDDPNLTEEDDADGDFGAKHSRPVTPNVIENIVYYTPHEIDIPDPNEVPHHAVVSIPNPNRIRFPQDESIPNPHHIRYGPDEIYHPNPLDHAHKPCQCVPWWQCKNDTSTPYYGEGVLDIRMYFEVLSTQSLTAAHCVHNKKPRLLKVRAGEWDTQTNHELFPYQESRVKTVLSHDDFYPGGLFNDIALLVLEEAFVLGDNVDTICLPEQGEDSDLSDCYASGWGKDAWEKAGSYQVILKKVEVPVVPKAKCTQALRKTRLGPDFHLHESFICAGGEEGKDTCKGDGGSPLACPISGKSGHYMQAGIVAWGIGCGEDSTPAVYTDVAHFRHWIDKQFRKLGLDEEYYTY</sequence>
<dbReference type="PROSITE" id="PS50240">
    <property type="entry name" value="TRYPSIN_DOM"/>
    <property type="match status" value="1"/>
</dbReference>
<dbReference type="Pfam" id="PF00089">
    <property type="entry name" value="Trypsin"/>
    <property type="match status" value="1"/>
</dbReference>
<dbReference type="Proteomes" id="UP000079169">
    <property type="component" value="Unplaced"/>
</dbReference>
<dbReference type="RefSeq" id="XP_008470938.1">
    <property type="nucleotide sequence ID" value="XM_008472716.2"/>
</dbReference>
<dbReference type="PANTHER" id="PTHR24256">
    <property type="entry name" value="TRYPTASE-RELATED"/>
    <property type="match status" value="1"/>
</dbReference>
<evidence type="ECO:0000256" key="3">
    <source>
        <dbReference type="SAM" id="SignalP"/>
    </source>
</evidence>
<dbReference type="PROSITE" id="PS00134">
    <property type="entry name" value="TRYPSIN_HIS"/>
    <property type="match status" value="1"/>
</dbReference>
<dbReference type="InterPro" id="IPR001314">
    <property type="entry name" value="Peptidase_S1A"/>
</dbReference>
<feature type="chain" id="PRO_5010237253" evidence="3">
    <location>
        <begin position="20"/>
        <end position="368"/>
    </location>
</feature>
<evidence type="ECO:0000313" key="6">
    <source>
        <dbReference type="RefSeq" id="XP_008470938.1"/>
    </source>
</evidence>
<dbReference type="FunFam" id="2.40.10.10:FF:000002">
    <property type="entry name" value="Transmembrane protease serine"/>
    <property type="match status" value="1"/>
</dbReference>
<name>A0A1S3CZC2_DIACI</name>
<comment type="similarity">
    <text evidence="2">Belongs to the peptidase S1 family. CLIP subfamily.</text>
</comment>
<accession>A0A1S3CZC2</accession>
<dbReference type="AlphaFoldDB" id="A0A1S3CZC2"/>
<protein>
    <submittedName>
        <fullName evidence="6">Phenoloxidase-activating factor 2-like</fullName>
    </submittedName>
</protein>
<dbReference type="KEGG" id="dci:103508184"/>
<dbReference type="GO" id="GO:0006508">
    <property type="term" value="P:proteolysis"/>
    <property type="evidence" value="ECO:0007669"/>
    <property type="project" value="InterPro"/>
</dbReference>
<dbReference type="CDD" id="cd00190">
    <property type="entry name" value="Tryp_SPc"/>
    <property type="match status" value="1"/>
</dbReference>
<dbReference type="GO" id="GO:0004252">
    <property type="term" value="F:serine-type endopeptidase activity"/>
    <property type="evidence" value="ECO:0007669"/>
    <property type="project" value="InterPro"/>
</dbReference>
<evidence type="ECO:0000313" key="5">
    <source>
        <dbReference type="Proteomes" id="UP000079169"/>
    </source>
</evidence>
<dbReference type="Gene3D" id="2.40.10.10">
    <property type="entry name" value="Trypsin-like serine proteases"/>
    <property type="match status" value="2"/>
</dbReference>
<keyword evidence="1" id="KW-1015">Disulfide bond</keyword>
<feature type="domain" description="Peptidase S1" evidence="4">
    <location>
        <begin position="119"/>
        <end position="357"/>
    </location>
</feature>
<evidence type="ECO:0000256" key="1">
    <source>
        <dbReference type="ARBA" id="ARBA00023157"/>
    </source>
</evidence>
<dbReference type="InterPro" id="IPR001254">
    <property type="entry name" value="Trypsin_dom"/>
</dbReference>
<dbReference type="InterPro" id="IPR009003">
    <property type="entry name" value="Peptidase_S1_PA"/>
</dbReference>
<dbReference type="GeneID" id="103508184"/>
<proteinExistence type="inferred from homology"/>
<dbReference type="SMART" id="SM00020">
    <property type="entry name" value="Tryp_SPc"/>
    <property type="match status" value="1"/>
</dbReference>
<keyword evidence="3" id="KW-0732">Signal</keyword>
<dbReference type="SUPFAM" id="SSF50494">
    <property type="entry name" value="Trypsin-like serine proteases"/>
    <property type="match status" value="1"/>
</dbReference>
<organism evidence="5 6">
    <name type="scientific">Diaphorina citri</name>
    <name type="common">Asian citrus psyllid</name>
    <dbReference type="NCBI Taxonomy" id="121845"/>
    <lineage>
        <taxon>Eukaryota</taxon>
        <taxon>Metazoa</taxon>
        <taxon>Ecdysozoa</taxon>
        <taxon>Arthropoda</taxon>
        <taxon>Hexapoda</taxon>
        <taxon>Insecta</taxon>
        <taxon>Pterygota</taxon>
        <taxon>Neoptera</taxon>
        <taxon>Paraneoptera</taxon>
        <taxon>Hemiptera</taxon>
        <taxon>Sternorrhyncha</taxon>
        <taxon>Psylloidea</taxon>
        <taxon>Psyllidae</taxon>
        <taxon>Diaphorininae</taxon>
        <taxon>Diaphorina</taxon>
    </lineage>
</organism>
<reference evidence="6" key="1">
    <citation type="submission" date="2025-08" db="UniProtKB">
        <authorList>
            <consortium name="RefSeq"/>
        </authorList>
    </citation>
    <scope>IDENTIFICATION</scope>
</reference>